<evidence type="ECO:0000313" key="4">
    <source>
        <dbReference type="Proteomes" id="UP001154078"/>
    </source>
</evidence>
<proteinExistence type="predicted"/>
<dbReference type="GO" id="GO:0000407">
    <property type="term" value="C:phagophore assembly site"/>
    <property type="evidence" value="ECO:0007669"/>
    <property type="project" value="TreeGrafter"/>
</dbReference>
<reference evidence="3" key="1">
    <citation type="submission" date="2021-12" db="EMBL/GenBank/DDBJ databases">
        <authorList>
            <person name="King R."/>
        </authorList>
    </citation>
    <scope>NUCLEOTIDE SEQUENCE</scope>
</reference>
<evidence type="ECO:0000313" key="3">
    <source>
        <dbReference type="EMBL" id="CAH0548093.1"/>
    </source>
</evidence>
<name>A0A9P0ATZ1_BRAAE</name>
<dbReference type="EMBL" id="OV121132">
    <property type="protein sequence ID" value="CAH0548093.1"/>
    <property type="molecule type" value="Genomic_DNA"/>
</dbReference>
<dbReference type="GO" id="GO:0016236">
    <property type="term" value="P:macroautophagy"/>
    <property type="evidence" value="ECO:0007669"/>
    <property type="project" value="TreeGrafter"/>
</dbReference>
<dbReference type="SUPFAM" id="SSF46934">
    <property type="entry name" value="UBA-like"/>
    <property type="match status" value="1"/>
</dbReference>
<feature type="region of interest" description="Disordered" evidence="1">
    <location>
        <begin position="804"/>
        <end position="824"/>
    </location>
</feature>
<dbReference type="InterPro" id="IPR009060">
    <property type="entry name" value="UBA-like_sf"/>
</dbReference>
<feature type="region of interest" description="Disordered" evidence="1">
    <location>
        <begin position="109"/>
        <end position="139"/>
    </location>
</feature>
<evidence type="ECO:0000256" key="1">
    <source>
        <dbReference type="SAM" id="MobiDB-lite"/>
    </source>
</evidence>
<evidence type="ECO:0000259" key="2">
    <source>
        <dbReference type="Pfam" id="PF16158"/>
    </source>
</evidence>
<dbReference type="CDD" id="cd14947">
    <property type="entry name" value="NBR1_like"/>
    <property type="match status" value="1"/>
</dbReference>
<feature type="region of interest" description="Disordered" evidence="1">
    <location>
        <begin position="452"/>
        <end position="478"/>
    </location>
</feature>
<dbReference type="InterPro" id="IPR013783">
    <property type="entry name" value="Ig-like_fold"/>
</dbReference>
<dbReference type="AlphaFoldDB" id="A0A9P0ATZ1"/>
<dbReference type="InterPro" id="IPR032350">
    <property type="entry name" value="Nbr1_FW"/>
</dbReference>
<feature type="region of interest" description="Disordered" evidence="1">
    <location>
        <begin position="526"/>
        <end position="553"/>
    </location>
</feature>
<keyword evidence="4" id="KW-1185">Reference proteome</keyword>
<dbReference type="Gene3D" id="1.10.8.10">
    <property type="entry name" value="DNA helicase RuvA subunit, C-terminal domain"/>
    <property type="match status" value="1"/>
</dbReference>
<sequence length="915" mass="102317">MDPFMEGKKRDLEIIYNLQWKDQPANGGEKANIIGMYDIPATTLTWDVFKSYLLKNSGTPLDDVKVMYVTSNNHEFPIESQTDFQIALYAFRRKARMNEIITLKLDGVPKQQKKKNKRQSIDVETQFDEIDSTGKSPENLLDAPPQWFLAYMSQFKEEMSNEVKEVVATTVAGIKQPAPVAQHNCSCYHSRKNKVDPKRLRKVRLDESQRQTNEKELIKSLKLERKLENKLEYLESKTNKIRAKKLALFTKSTSDSDVGPSTSKPRPKTNPVETFYQMDAAVIEQVDGHEPVFHGGEVYMHKWKIVNTGSNEWTADTNLQYTWGSKYLRPINHSVPCPKLKTGEEGTVTVKLQIPMEQGRYECYWHFHHKGRRFGQWLGCQIRVEPFRDAANKIVEKQDDGQANLLSYAGATMSSSVAVEGDEQKISEAPQYLNALDMHEVLRQINTRMMPMSLNPTDENCSSDSDNQSVKSTSDDGRNVAAKLSDEFVVVPSAPEVRDLANESGPAHSSCYRIDSMDLFEAGAEDRPLDKVHKEKPTEKHDDNNNTENSSVCSWTSGEDYARNSSRHSDLIVFSLPQSEKSVEEGYAYVEVNGQGMHIPKKILKAEYLEKREGEPLKSKTPSTMSVSSSVVVVNEKSCDEDTQNDENLEIEERAPLNLSIDRNGAEKEGNCDPSAAQLLEASDQSRPSEPSDMTSSRVFVFPQEQAGYEIRPKPNVCPLTLTEREPTTEAYPLGPRMVFPCAVSDEPSVIPIYTTARTAPNTSTCGNGNPFTAPPPQFVANYQQTPPEERRAPTAADFAATLGGGERRRPEAVGSPTAPPQPPVHILPDALVSGAVNVASSAINTARSVINMIVPPRESGHWVNGHWVSANADTPREANLRALTDMGFWDRDLNASLLARYNDDLNRVVAELVQ</sequence>
<dbReference type="OrthoDB" id="661148at2759"/>
<feature type="compositionally biased region" description="Basic and acidic residues" evidence="1">
    <location>
        <begin position="526"/>
        <end position="544"/>
    </location>
</feature>
<feature type="compositionally biased region" description="Polar residues" evidence="1">
    <location>
        <begin position="252"/>
        <end position="264"/>
    </location>
</feature>
<dbReference type="Gene3D" id="2.60.40.10">
    <property type="entry name" value="Immunoglobulins"/>
    <property type="match status" value="1"/>
</dbReference>
<dbReference type="PANTHER" id="PTHR20930">
    <property type="entry name" value="OVARIAN CARCINOMA ANTIGEN CA125-RELATED"/>
    <property type="match status" value="1"/>
</dbReference>
<dbReference type="PANTHER" id="PTHR20930:SF0">
    <property type="entry name" value="PROTEIN ILRUN"/>
    <property type="match status" value="1"/>
</dbReference>
<dbReference type="CDD" id="cd14319">
    <property type="entry name" value="UBA_NBR1"/>
    <property type="match status" value="1"/>
</dbReference>
<feature type="region of interest" description="Disordered" evidence="1">
    <location>
        <begin position="252"/>
        <end position="271"/>
    </location>
</feature>
<feature type="compositionally biased region" description="Polar residues" evidence="1">
    <location>
        <begin position="454"/>
        <end position="472"/>
    </location>
</feature>
<dbReference type="GO" id="GO:0043130">
    <property type="term" value="F:ubiquitin binding"/>
    <property type="evidence" value="ECO:0007669"/>
    <property type="project" value="TreeGrafter"/>
</dbReference>
<gene>
    <name evidence="3" type="ORF">MELIAE_LOCUS1929</name>
</gene>
<dbReference type="Pfam" id="PF16158">
    <property type="entry name" value="N_BRCA1_IG"/>
    <property type="match status" value="1"/>
</dbReference>
<protein>
    <recommendedName>
        <fullName evidence="2">Nbr1 FW domain-containing protein</fullName>
    </recommendedName>
</protein>
<accession>A0A9P0ATZ1</accession>
<organism evidence="3 4">
    <name type="scientific">Brassicogethes aeneus</name>
    <name type="common">Rape pollen beetle</name>
    <name type="synonym">Meligethes aeneus</name>
    <dbReference type="NCBI Taxonomy" id="1431903"/>
    <lineage>
        <taxon>Eukaryota</taxon>
        <taxon>Metazoa</taxon>
        <taxon>Ecdysozoa</taxon>
        <taxon>Arthropoda</taxon>
        <taxon>Hexapoda</taxon>
        <taxon>Insecta</taxon>
        <taxon>Pterygota</taxon>
        <taxon>Neoptera</taxon>
        <taxon>Endopterygota</taxon>
        <taxon>Coleoptera</taxon>
        <taxon>Polyphaga</taxon>
        <taxon>Cucujiformia</taxon>
        <taxon>Nitidulidae</taxon>
        <taxon>Meligethinae</taxon>
        <taxon>Brassicogethes</taxon>
    </lineage>
</organism>
<feature type="domain" description="Nbr1 FW" evidence="2">
    <location>
        <begin position="292"/>
        <end position="384"/>
    </location>
</feature>
<dbReference type="Proteomes" id="UP001154078">
    <property type="component" value="Chromosome 1"/>
</dbReference>